<dbReference type="AlphaFoldDB" id="A0A4Q7V5R3"/>
<evidence type="ECO:0000313" key="4">
    <source>
        <dbReference type="EMBL" id="RZT88019.1"/>
    </source>
</evidence>
<protein>
    <submittedName>
        <fullName evidence="4">Amino acid/amide ABC transporter substrate-binding protein (HAAT family)</fullName>
    </submittedName>
</protein>
<sequence>MLSLTGPLSRFGTQAADGLRVGMDLLGAPAPVLVDDAGEPGRVAPTLDVLAGSCDLLLGPYGTSTARAAARWARESGRFVWNHGGAGDRVQGAAPGRVVSVLTPTSGYAGAFVRYLAREHPGTPLRLVPGRGGFGRQVVAGAREAAARAGVTVVDEGPGALFLAGSFDEDVDAVNRLPTGADRPVVVGTVAAGVREFGRAAHDPDGVFGVAQWVPGAPGTPEVGPDEATFLDRYRAATGTGPDYPAVQAAATAAIALHCASVAGSTDPGALWAAATALRTTTLYGAFAIDPVTGTQTGHGTTLVRWRDGRMSPV</sequence>
<name>A0A4Q7V5R3_PSEST</name>
<gene>
    <name evidence="4" type="ORF">EV383_4953</name>
</gene>
<dbReference type="EMBL" id="SHKL01000001">
    <property type="protein sequence ID" value="RZT88019.1"/>
    <property type="molecule type" value="Genomic_DNA"/>
</dbReference>
<dbReference type="Proteomes" id="UP000291591">
    <property type="component" value="Unassembled WGS sequence"/>
</dbReference>
<dbReference type="SUPFAM" id="SSF53822">
    <property type="entry name" value="Periplasmic binding protein-like I"/>
    <property type="match status" value="1"/>
</dbReference>
<accession>A0A4Q7V5R3</accession>
<dbReference type="InterPro" id="IPR051010">
    <property type="entry name" value="BCAA_transport"/>
</dbReference>
<reference evidence="4 5" key="1">
    <citation type="submission" date="2019-02" db="EMBL/GenBank/DDBJ databases">
        <title>Sequencing the genomes of 1000 actinobacteria strains.</title>
        <authorList>
            <person name="Klenk H.-P."/>
        </authorList>
    </citation>
    <scope>NUCLEOTIDE SEQUENCE [LARGE SCALE GENOMIC DNA]</scope>
    <source>
        <strain evidence="4 5">DSM 45779</strain>
    </source>
</reference>
<organism evidence="4 5">
    <name type="scientific">Pseudonocardia sediminis</name>
    <dbReference type="NCBI Taxonomy" id="1397368"/>
    <lineage>
        <taxon>Bacteria</taxon>
        <taxon>Bacillati</taxon>
        <taxon>Actinomycetota</taxon>
        <taxon>Actinomycetes</taxon>
        <taxon>Pseudonocardiales</taxon>
        <taxon>Pseudonocardiaceae</taxon>
        <taxon>Pseudonocardia</taxon>
    </lineage>
</organism>
<feature type="domain" description="Leucine-binding protein" evidence="3">
    <location>
        <begin position="3"/>
        <end position="156"/>
    </location>
</feature>
<comment type="similarity">
    <text evidence="1">Belongs to the leucine-binding protein family.</text>
</comment>
<comment type="caution">
    <text evidence="4">The sequence shown here is derived from an EMBL/GenBank/DDBJ whole genome shotgun (WGS) entry which is preliminary data.</text>
</comment>
<keyword evidence="5" id="KW-1185">Reference proteome</keyword>
<dbReference type="PANTHER" id="PTHR30483">
    <property type="entry name" value="LEUCINE-SPECIFIC-BINDING PROTEIN"/>
    <property type="match status" value="1"/>
</dbReference>
<dbReference type="InterPro" id="IPR028082">
    <property type="entry name" value="Peripla_BP_I"/>
</dbReference>
<evidence type="ECO:0000256" key="1">
    <source>
        <dbReference type="ARBA" id="ARBA00010062"/>
    </source>
</evidence>
<proteinExistence type="inferred from homology"/>
<dbReference type="Gene3D" id="3.40.50.2300">
    <property type="match status" value="4"/>
</dbReference>
<evidence type="ECO:0000313" key="5">
    <source>
        <dbReference type="Proteomes" id="UP000291591"/>
    </source>
</evidence>
<dbReference type="PANTHER" id="PTHR30483:SF37">
    <property type="entry name" value="ABC TRANSPORTER SUBSTRATE-BINDING PROTEIN"/>
    <property type="match status" value="1"/>
</dbReference>
<keyword evidence="2" id="KW-0732">Signal</keyword>
<evidence type="ECO:0000259" key="3">
    <source>
        <dbReference type="Pfam" id="PF13458"/>
    </source>
</evidence>
<dbReference type="Pfam" id="PF13458">
    <property type="entry name" value="Peripla_BP_6"/>
    <property type="match status" value="1"/>
</dbReference>
<evidence type="ECO:0000256" key="2">
    <source>
        <dbReference type="ARBA" id="ARBA00022729"/>
    </source>
</evidence>
<dbReference type="InterPro" id="IPR028081">
    <property type="entry name" value="Leu-bd"/>
</dbReference>